<dbReference type="Proteomes" id="UP000038830">
    <property type="component" value="Unassembled WGS sequence"/>
</dbReference>
<accession>A0A0H5C3L3</accession>
<dbReference type="EMBL" id="CDQK01000003">
    <property type="protein sequence ID" value="CEP22630.1"/>
    <property type="molecule type" value="Genomic_DNA"/>
</dbReference>
<dbReference type="PANTHER" id="PTHR28020:SF1">
    <property type="entry name" value="YAP1-BINDING PROTEIN 1-RELATED"/>
    <property type="match status" value="1"/>
</dbReference>
<dbReference type="GO" id="GO:0034599">
    <property type="term" value="P:cellular response to oxidative stress"/>
    <property type="evidence" value="ECO:0007669"/>
    <property type="project" value="InterPro"/>
</dbReference>
<organism evidence="1 2">
    <name type="scientific">Cyberlindnera jadinii (strain ATCC 18201 / CBS 1600 / BCRC 20928 / JCM 3617 / NBRC 0987 / NRRL Y-1542)</name>
    <name type="common">Torula yeast</name>
    <name type="synonym">Candida utilis</name>
    <dbReference type="NCBI Taxonomy" id="983966"/>
    <lineage>
        <taxon>Eukaryota</taxon>
        <taxon>Fungi</taxon>
        <taxon>Dikarya</taxon>
        <taxon>Ascomycota</taxon>
        <taxon>Saccharomycotina</taxon>
        <taxon>Saccharomycetes</taxon>
        <taxon>Phaffomycetales</taxon>
        <taxon>Phaffomycetaceae</taxon>
        <taxon>Cyberlindnera</taxon>
    </lineage>
</organism>
<dbReference type="AlphaFoldDB" id="A0A0H5C3L3"/>
<reference evidence="2" key="1">
    <citation type="journal article" date="2015" name="J. Biotechnol.">
        <title>The structure of the Cyberlindnera jadinii genome and its relation to Candida utilis analyzed by the occurrence of single nucleotide polymorphisms.</title>
        <authorList>
            <person name="Rupp O."/>
            <person name="Brinkrolf K."/>
            <person name="Buerth C."/>
            <person name="Kunigo M."/>
            <person name="Schneider J."/>
            <person name="Jaenicke S."/>
            <person name="Goesmann A."/>
            <person name="Puehler A."/>
            <person name="Jaeger K.-E."/>
            <person name="Ernst J.F."/>
        </authorList>
    </citation>
    <scope>NUCLEOTIDE SEQUENCE [LARGE SCALE GENOMIC DNA]</scope>
    <source>
        <strain evidence="2">ATCC 18201 / CBS 1600 / BCRC 20928 / JCM 3617 / NBRC 0987 / NRRL Y-1542</strain>
    </source>
</reference>
<protein>
    <submittedName>
        <fullName evidence="1">YAP1-binding protein 2</fullName>
    </submittedName>
</protein>
<dbReference type="InterPro" id="IPR013877">
    <property type="entry name" value="YAP-bd/ALF4/Glomulin"/>
</dbReference>
<sequence length="644" mass="73648">MSQETEQPSAEKIVGYFNSALKELRETDDYISYATLLDVYLSDTSRFSSAERTLLIKGFYKILEDNVDIVEEIGWDIPELLLDLFDLDWCYGDNNEEKQAIRLIMRGFEIVAKNGNPKETFLKSIELLNDLDFSHNEGKDELILDLKIYALLELVSSSLKRINTIYPSKFLSMALSALLKAYSQYLKHTTLTRFIARRLYSFARDYIPPLKPAEYLEEHGISQKEAQMIDDDENYLQRTLLQSFITNVVGLATKERSLSFSAKFCNDLKLKCTGQKVTHERGDEIITSTTDCFLRILTLSESFDMDMYDEFEKLKKDSMSLLSKVVDSKSDDAQIQDYVKISVSNKIETMYNPQSKTIPLNDVGVLYLTVLEFYEKDQIPDLTIQAAIALHLRFLSPGLFSEQFKSKGALDGALFYDWAAITHATPEQLAEVPHYQVILFLQTIVYYSSTDDDEVFRWTAYTFLVRVLCMLEESIAYNFLIDTLTTAPFDNAKAAVINILKDLCIRTRPDVDSLAEKLQDASLTESKERTTKPALPQRRYIHLSIDRTDDIYALIRECIDETFDEKVQSVDTSKFKILLGYLNFLVGVKDQFPKNKIKEIVVLTEDKLAKAPSTELDDDAANLEFASMACDLLNKFLDSSNTSL</sequence>
<evidence type="ECO:0000313" key="2">
    <source>
        <dbReference type="Proteomes" id="UP000038830"/>
    </source>
</evidence>
<dbReference type="InterPro" id="IPR040347">
    <property type="entry name" value="YBP1/2"/>
</dbReference>
<name>A0A0H5C3L3_CYBJN</name>
<dbReference type="PANTHER" id="PTHR28020">
    <property type="entry name" value="YAP1-BINDING PROTEIN 1-RELATED"/>
    <property type="match status" value="1"/>
</dbReference>
<gene>
    <name evidence="1" type="primary">YBP1</name>
    <name evidence="1" type="ORF">BN1211_3029</name>
</gene>
<evidence type="ECO:0000313" key="1">
    <source>
        <dbReference type="EMBL" id="CEP22630.1"/>
    </source>
</evidence>
<proteinExistence type="predicted"/>
<dbReference type="GO" id="GO:0005737">
    <property type="term" value="C:cytoplasm"/>
    <property type="evidence" value="ECO:0007669"/>
    <property type="project" value="TreeGrafter"/>
</dbReference>
<dbReference type="Pfam" id="PF08568">
    <property type="entry name" value="Kinetochor_Ybp2"/>
    <property type="match status" value="1"/>
</dbReference>